<accession>A0AAW2PF34</accession>
<gene>
    <name evidence="2" type="ORF">Sangu_0955300</name>
</gene>
<dbReference type="AlphaFoldDB" id="A0AAW2PF34"/>
<comment type="caution">
    <text evidence="2">The sequence shown here is derived from an EMBL/GenBank/DDBJ whole genome shotgun (WGS) entry which is preliminary data.</text>
</comment>
<proteinExistence type="predicted"/>
<protein>
    <recommendedName>
        <fullName evidence="3">Retrotransposon gag domain-containing protein</fullName>
    </recommendedName>
</protein>
<evidence type="ECO:0008006" key="3">
    <source>
        <dbReference type="Google" id="ProtNLM"/>
    </source>
</evidence>
<sequence length="194" mass="22050">MADELPLNCHTPAIAEYDSTIDPQEHLSRFKNAVLLHRYIDGIKCQVFVTIFAQAAQQWFNQLPPAMIESFQEFHSLFLHQFATSRKHRKDRIKPLLNPQEGRRALEGVPPTFQHSRLGGPNGDPGSGQRLLRKGLLDGDFFKSLAKKPATKLDALLSREANILIWRIPRHPSGKDEEKRGRKTKMKVPPKSQG</sequence>
<dbReference type="EMBL" id="JACGWK010000005">
    <property type="protein sequence ID" value="KAL0353740.1"/>
    <property type="molecule type" value="Genomic_DNA"/>
</dbReference>
<feature type="region of interest" description="Disordered" evidence="1">
    <location>
        <begin position="169"/>
        <end position="194"/>
    </location>
</feature>
<name>A0AAW2PF34_9LAMI</name>
<organism evidence="2">
    <name type="scientific">Sesamum angustifolium</name>
    <dbReference type="NCBI Taxonomy" id="2727405"/>
    <lineage>
        <taxon>Eukaryota</taxon>
        <taxon>Viridiplantae</taxon>
        <taxon>Streptophyta</taxon>
        <taxon>Embryophyta</taxon>
        <taxon>Tracheophyta</taxon>
        <taxon>Spermatophyta</taxon>
        <taxon>Magnoliopsida</taxon>
        <taxon>eudicotyledons</taxon>
        <taxon>Gunneridae</taxon>
        <taxon>Pentapetalae</taxon>
        <taxon>asterids</taxon>
        <taxon>lamiids</taxon>
        <taxon>Lamiales</taxon>
        <taxon>Pedaliaceae</taxon>
        <taxon>Sesamum</taxon>
    </lineage>
</organism>
<reference evidence="2" key="2">
    <citation type="journal article" date="2024" name="Plant">
        <title>Genomic evolution and insights into agronomic trait innovations of Sesamum species.</title>
        <authorList>
            <person name="Miao H."/>
            <person name="Wang L."/>
            <person name="Qu L."/>
            <person name="Liu H."/>
            <person name="Sun Y."/>
            <person name="Le M."/>
            <person name="Wang Q."/>
            <person name="Wei S."/>
            <person name="Zheng Y."/>
            <person name="Lin W."/>
            <person name="Duan Y."/>
            <person name="Cao H."/>
            <person name="Xiong S."/>
            <person name="Wang X."/>
            <person name="Wei L."/>
            <person name="Li C."/>
            <person name="Ma Q."/>
            <person name="Ju M."/>
            <person name="Zhao R."/>
            <person name="Li G."/>
            <person name="Mu C."/>
            <person name="Tian Q."/>
            <person name="Mei H."/>
            <person name="Zhang T."/>
            <person name="Gao T."/>
            <person name="Zhang H."/>
        </authorList>
    </citation>
    <scope>NUCLEOTIDE SEQUENCE</scope>
    <source>
        <strain evidence="2">G01</strain>
    </source>
</reference>
<evidence type="ECO:0000256" key="1">
    <source>
        <dbReference type="SAM" id="MobiDB-lite"/>
    </source>
</evidence>
<evidence type="ECO:0000313" key="2">
    <source>
        <dbReference type="EMBL" id="KAL0353740.1"/>
    </source>
</evidence>
<reference evidence="2" key="1">
    <citation type="submission" date="2020-06" db="EMBL/GenBank/DDBJ databases">
        <authorList>
            <person name="Li T."/>
            <person name="Hu X."/>
            <person name="Zhang T."/>
            <person name="Song X."/>
            <person name="Zhang H."/>
            <person name="Dai N."/>
            <person name="Sheng W."/>
            <person name="Hou X."/>
            <person name="Wei L."/>
        </authorList>
    </citation>
    <scope>NUCLEOTIDE SEQUENCE</scope>
    <source>
        <strain evidence="2">G01</strain>
        <tissue evidence="2">Leaf</tissue>
    </source>
</reference>